<protein>
    <submittedName>
        <fullName evidence="2">Uncharacterized protein</fullName>
    </submittedName>
</protein>
<dbReference type="EMBL" id="LPXH01000035">
    <property type="protein sequence ID" value="KUF39587.1"/>
    <property type="molecule type" value="Genomic_DNA"/>
</dbReference>
<gene>
    <name evidence="2" type="ORF">AS359_05855</name>
    <name evidence="1" type="ORF">B5M06_15465</name>
</gene>
<dbReference type="Proteomes" id="UP000053300">
    <property type="component" value="Unassembled WGS sequence"/>
</dbReference>
<dbReference type="EMBL" id="CP020121">
    <property type="protein sequence ID" value="AQZ99438.1"/>
    <property type="molecule type" value="Genomic_DNA"/>
</dbReference>
<dbReference type="AlphaFoldDB" id="A0A0W7YWY7"/>
<dbReference type="STRING" id="225992.B5M06_15465"/>
<reference evidence="2 3" key="1">
    <citation type="submission" date="2015-12" db="EMBL/GenBank/DDBJ databases">
        <title>Complete genome sequence of a multi-drug resistant strain Acidovorax sp. 12322-1.</title>
        <authorList>
            <person name="Ming D."/>
            <person name="Wang M."/>
            <person name="Hu S."/>
            <person name="Zhou Y."/>
            <person name="Jiang T."/>
        </authorList>
    </citation>
    <scope>NUCLEOTIDE SEQUENCE [LARGE SCALE GENOMIC DNA]</scope>
    <source>
        <strain evidence="2 3">12322-1</strain>
    </source>
</reference>
<evidence type="ECO:0000313" key="1">
    <source>
        <dbReference type="EMBL" id="AQZ99438.1"/>
    </source>
</evidence>
<reference evidence="1 4" key="2">
    <citation type="submission" date="2017-03" db="EMBL/GenBank/DDBJ databases">
        <title>Rapid Whole Genome Sequencing of Comamonas kerstersii Causing Continuous ambulatory Peritoneal Dialysis-Associated Peritonitis.</title>
        <authorList>
            <person name="Zheng B."/>
        </authorList>
    </citation>
    <scope>NUCLEOTIDE SEQUENCE [LARGE SCALE GENOMIC DNA]</scope>
    <source>
        <strain evidence="1 4">8943</strain>
    </source>
</reference>
<organism evidence="2 3">
    <name type="scientific">Comamonas kerstersii</name>
    <dbReference type="NCBI Taxonomy" id="225992"/>
    <lineage>
        <taxon>Bacteria</taxon>
        <taxon>Pseudomonadati</taxon>
        <taxon>Pseudomonadota</taxon>
        <taxon>Betaproteobacteria</taxon>
        <taxon>Burkholderiales</taxon>
        <taxon>Comamonadaceae</taxon>
        <taxon>Comamonas</taxon>
    </lineage>
</organism>
<name>A0A0W7YWY7_9BURK</name>
<sequence length="78" mass="8503">MNYVSPTLEVIGRYALTPAAELTNSGSYTASLSIRSGHGQSTHDRVFRFVPDFDTAAAALRYACREGRRLLQQPGLTA</sequence>
<evidence type="ECO:0000313" key="4">
    <source>
        <dbReference type="Proteomes" id="UP000242792"/>
    </source>
</evidence>
<accession>A0A0W7YWY7</accession>
<evidence type="ECO:0000313" key="2">
    <source>
        <dbReference type="EMBL" id="KUF39587.1"/>
    </source>
</evidence>
<dbReference type="GeneID" id="83040702"/>
<proteinExistence type="predicted"/>
<accession>A0A1V0BHP3</accession>
<dbReference type="Proteomes" id="UP000242792">
    <property type="component" value="Chromosome"/>
</dbReference>
<dbReference type="RefSeq" id="WP_058880184.1">
    <property type="nucleotide sequence ID" value="NZ_CATYED010000019.1"/>
</dbReference>
<accession>A0A1V3TN73</accession>
<dbReference type="KEGG" id="cke:B5M06_15465"/>
<keyword evidence="3" id="KW-1185">Reference proteome</keyword>
<evidence type="ECO:0000313" key="3">
    <source>
        <dbReference type="Proteomes" id="UP000053300"/>
    </source>
</evidence>